<organism evidence="1 2">
    <name type="scientific">Acetobacter vaccinii</name>
    <dbReference type="NCBI Taxonomy" id="2592655"/>
    <lineage>
        <taxon>Bacteria</taxon>
        <taxon>Pseudomonadati</taxon>
        <taxon>Pseudomonadota</taxon>
        <taxon>Alphaproteobacteria</taxon>
        <taxon>Acetobacterales</taxon>
        <taxon>Acetobacteraceae</taxon>
        <taxon>Acetobacter</taxon>
    </lineage>
</organism>
<gene>
    <name evidence="1" type="ORF">FLP30_09100</name>
</gene>
<evidence type="ECO:0008006" key="3">
    <source>
        <dbReference type="Google" id="ProtNLM"/>
    </source>
</evidence>
<proteinExistence type="predicted"/>
<name>A0A5C1YPH8_9PROT</name>
<evidence type="ECO:0000313" key="1">
    <source>
        <dbReference type="EMBL" id="QEO17871.1"/>
    </source>
</evidence>
<dbReference type="Proteomes" id="UP000324536">
    <property type="component" value="Chromosome"/>
</dbReference>
<dbReference type="OrthoDB" id="7355818at2"/>
<dbReference type="RefSeq" id="WP_149279547.1">
    <property type="nucleotide sequence ID" value="NZ_CP043506.1"/>
</dbReference>
<protein>
    <recommendedName>
        <fullName evidence="3">Lytic transglycosylase domain-containing protein</fullName>
    </recommendedName>
</protein>
<dbReference type="AlphaFoldDB" id="A0A5C1YPH8"/>
<evidence type="ECO:0000313" key="2">
    <source>
        <dbReference type="Proteomes" id="UP000324536"/>
    </source>
</evidence>
<sequence length="161" mass="17124">MNGLSNIKRGIVMPVMAALALPGDATARIQLMTGIGNVETAYRTRRQYGGGPALGFWQVEPRTHDDIWRNFLPAHAALAEVARRYLPAACGGVPMAEAMTESDSYAACVASLVFYRSPTGLPVRDNARAQCAAWKQAYNTAAGAGRVDANHISAFQAAISA</sequence>
<accession>A0A5C1YPH8</accession>
<keyword evidence="2" id="KW-1185">Reference proteome</keyword>
<reference evidence="1 2" key="1">
    <citation type="submission" date="2019-09" db="EMBL/GenBank/DDBJ databases">
        <title>Genome sequencing of strain KACC 21233.</title>
        <authorList>
            <person name="Heo J."/>
            <person name="Kim S.-J."/>
            <person name="Kim J.-S."/>
            <person name="Hong S.-B."/>
            <person name="Kwon S.-W."/>
        </authorList>
    </citation>
    <scope>NUCLEOTIDE SEQUENCE [LARGE SCALE GENOMIC DNA]</scope>
    <source>
        <strain evidence="1 2">KACC 21233</strain>
    </source>
</reference>
<dbReference type="EMBL" id="CP043506">
    <property type="protein sequence ID" value="QEO17871.1"/>
    <property type="molecule type" value="Genomic_DNA"/>
</dbReference>
<dbReference type="KEGG" id="acek:FLP30_09100"/>